<dbReference type="Proteomes" id="UP001195196">
    <property type="component" value="Unassembled WGS sequence"/>
</dbReference>
<organism evidence="4 5">
    <name type="scientific">Gordonia rubripertincta</name>
    <name type="common">Rhodococcus corallinus</name>
    <dbReference type="NCBI Taxonomy" id="36822"/>
    <lineage>
        <taxon>Bacteria</taxon>
        <taxon>Bacillati</taxon>
        <taxon>Actinomycetota</taxon>
        <taxon>Actinomycetes</taxon>
        <taxon>Mycobacteriales</taxon>
        <taxon>Gordoniaceae</taxon>
        <taxon>Gordonia</taxon>
    </lineage>
</organism>
<dbReference type="AlphaFoldDB" id="A0AAW4G651"/>
<evidence type="ECO:0000259" key="3">
    <source>
        <dbReference type="Pfam" id="PF24837"/>
    </source>
</evidence>
<accession>A0AAW4G651</accession>
<evidence type="ECO:0000256" key="2">
    <source>
        <dbReference type="SAM" id="SignalP"/>
    </source>
</evidence>
<dbReference type="Pfam" id="PF24837">
    <property type="entry name" value="AMIN-like"/>
    <property type="match status" value="1"/>
</dbReference>
<protein>
    <recommendedName>
        <fullName evidence="3">AMIN-like domain-containing protein</fullName>
    </recommendedName>
</protein>
<evidence type="ECO:0000313" key="5">
    <source>
        <dbReference type="Proteomes" id="UP001195196"/>
    </source>
</evidence>
<proteinExistence type="predicted"/>
<dbReference type="PROSITE" id="PS51257">
    <property type="entry name" value="PROKAR_LIPOPROTEIN"/>
    <property type="match status" value="1"/>
</dbReference>
<feature type="domain" description="AMIN-like" evidence="3">
    <location>
        <begin position="72"/>
        <end position="198"/>
    </location>
</feature>
<evidence type="ECO:0000313" key="4">
    <source>
        <dbReference type="EMBL" id="MBM7279107.1"/>
    </source>
</evidence>
<feature type="region of interest" description="Disordered" evidence="1">
    <location>
        <begin position="23"/>
        <end position="70"/>
    </location>
</feature>
<keyword evidence="2" id="KW-0732">Signal</keyword>
<name>A0AAW4G651_GORRU</name>
<comment type="caution">
    <text evidence="4">The sequence shown here is derived from an EMBL/GenBank/DDBJ whole genome shotgun (WGS) entry which is preliminary data.</text>
</comment>
<sequence>MMRVRAAVVPFIAALVVAGCSSADGEPGGGGGVASTVTDTVTSTPPPRPGSTATSEDSGPKAAPAGEDARLTVTDIRTGSHDGFDRVVYELGGTGVPGWHVAYVDEALQDGSGFPVDVAGEAILAVQITGSAYPFDSGVEPYDGPDPIRAQPGGSVVEVRGALVFEGVTQSFIGVSEPRSPFTVNALTDPTRLVIDVQR</sequence>
<dbReference type="InterPro" id="IPR056303">
    <property type="entry name" value="AMIN-like"/>
</dbReference>
<feature type="signal peptide" evidence="2">
    <location>
        <begin position="1"/>
        <end position="23"/>
    </location>
</feature>
<feature type="chain" id="PRO_5043621593" description="AMIN-like domain-containing protein" evidence="2">
    <location>
        <begin position="24"/>
        <end position="199"/>
    </location>
</feature>
<dbReference type="EMBL" id="JAFFGU010000006">
    <property type="protein sequence ID" value="MBM7279107.1"/>
    <property type="molecule type" value="Genomic_DNA"/>
</dbReference>
<gene>
    <name evidence="4" type="ORF">JTZ10_15255</name>
</gene>
<dbReference type="RefSeq" id="WP_204718331.1">
    <property type="nucleotide sequence ID" value="NZ_JAFFGU010000006.1"/>
</dbReference>
<feature type="compositionally biased region" description="Low complexity" evidence="1">
    <location>
        <begin position="34"/>
        <end position="43"/>
    </location>
</feature>
<evidence type="ECO:0000256" key="1">
    <source>
        <dbReference type="SAM" id="MobiDB-lite"/>
    </source>
</evidence>
<reference evidence="4" key="1">
    <citation type="submission" date="2021-02" db="EMBL/GenBank/DDBJ databases">
        <title>Taxonomy, biology and ecology of Rhodococcus bacteria occurring in California pistachio and other woody hosts as revealed by genome sequence analyses.</title>
        <authorList>
            <person name="Riely B."/>
            <person name="Gai Y."/>
        </authorList>
    </citation>
    <scope>NUCLEOTIDE SEQUENCE</scope>
    <source>
        <strain evidence="4">BP-295</strain>
    </source>
</reference>